<evidence type="ECO:0008006" key="9">
    <source>
        <dbReference type="Google" id="ProtNLM"/>
    </source>
</evidence>
<proteinExistence type="predicted"/>
<keyword evidence="3" id="KW-0325">Glycoprotein</keyword>
<reference evidence="7" key="2">
    <citation type="submission" date="2018-02" db="UniProtKB">
        <authorList>
            <consortium name="EnsemblPlants"/>
        </authorList>
    </citation>
    <scope>IDENTIFICATION</scope>
    <source>
        <strain evidence="7">Williams 82</strain>
    </source>
</reference>
<dbReference type="InterPro" id="IPR001480">
    <property type="entry name" value="Bulb-type_lectin_dom"/>
</dbReference>
<evidence type="ECO:0000313" key="7">
    <source>
        <dbReference type="EnsemblPlants" id="KRH46713"/>
    </source>
</evidence>
<feature type="domain" description="Bulb-type lectin" evidence="5">
    <location>
        <begin position="3"/>
        <end position="42"/>
    </location>
</feature>
<keyword evidence="1" id="KW-0732">Signal</keyword>
<dbReference type="Pfam" id="PF00954">
    <property type="entry name" value="S_locus_glycop"/>
    <property type="match status" value="1"/>
</dbReference>
<reference evidence="6 7" key="1">
    <citation type="journal article" date="2010" name="Nature">
        <title>Genome sequence of the palaeopolyploid soybean.</title>
        <authorList>
            <person name="Schmutz J."/>
            <person name="Cannon S.B."/>
            <person name="Schlueter J."/>
            <person name="Ma J."/>
            <person name="Mitros T."/>
            <person name="Nelson W."/>
            <person name="Hyten D.L."/>
            <person name="Song Q."/>
            <person name="Thelen J.J."/>
            <person name="Cheng J."/>
            <person name="Xu D."/>
            <person name="Hellsten U."/>
            <person name="May G.D."/>
            <person name="Yu Y."/>
            <person name="Sakurai T."/>
            <person name="Umezawa T."/>
            <person name="Bhattacharyya M.K."/>
            <person name="Sandhu D."/>
            <person name="Valliyodan B."/>
            <person name="Lindquist E."/>
            <person name="Peto M."/>
            <person name="Grant D."/>
            <person name="Shu S."/>
            <person name="Goodstein D."/>
            <person name="Barry K."/>
            <person name="Futrell-Griggs M."/>
            <person name="Abernathy B."/>
            <person name="Du J."/>
            <person name="Tian Z."/>
            <person name="Zhu L."/>
            <person name="Gill N."/>
            <person name="Joshi T."/>
            <person name="Libault M."/>
            <person name="Sethuraman A."/>
            <person name="Zhang X.-C."/>
            <person name="Shinozaki K."/>
            <person name="Nguyen H.T."/>
            <person name="Wing R.A."/>
            <person name="Cregan P."/>
            <person name="Specht J."/>
            <person name="Grimwood J."/>
            <person name="Rokhsar D."/>
            <person name="Stacey G."/>
            <person name="Shoemaker R.C."/>
            <person name="Jackson S.A."/>
        </authorList>
    </citation>
    <scope>NUCLEOTIDE SEQUENCE [LARGE SCALE GENOMIC DNA]</scope>
    <source>
        <strain evidence="7">cv. Williams 82</strain>
        <tissue evidence="6">Callus</tissue>
    </source>
</reference>
<feature type="domain" description="S-locus glycoprotein" evidence="4">
    <location>
        <begin position="75"/>
        <end position="131"/>
    </location>
</feature>
<gene>
    <name evidence="6" type="ORF">GLYMA_08G352400</name>
</gene>
<dbReference type="AlphaFoldDB" id="A0A0R0J2N0"/>
<dbReference type="Gramene" id="KRH46713">
    <property type="protein sequence ID" value="KRH46713"/>
    <property type="gene ID" value="GLYMA_08G352400"/>
</dbReference>
<accession>A0A0R0J2N0</accession>
<dbReference type="InterPro" id="IPR036426">
    <property type="entry name" value="Bulb-type_lectin_dom_sf"/>
</dbReference>
<keyword evidence="8" id="KW-1185">Reference proteome</keyword>
<sequence>MEASTGNILWDSFQHPSNTLLPGLELTTNIRAGLKVELTSWKSPSNPSIWSFSSNIVQRINLIELLIWNGTRPYWRSGPWNGRLFTWIPNTDSAYLNGFQGVEDGEGNINIYYSMPIESEYAIYVLNSKGQ</sequence>
<evidence type="ECO:0000256" key="1">
    <source>
        <dbReference type="ARBA" id="ARBA00022729"/>
    </source>
</evidence>
<dbReference type="PANTHER" id="PTHR32444:SF198">
    <property type="entry name" value="BULB-TYPE LECTIN DOMAIN-CONTAINING PROTEIN"/>
    <property type="match status" value="1"/>
</dbReference>
<dbReference type="PANTHER" id="PTHR32444">
    <property type="entry name" value="BULB-TYPE LECTIN DOMAIN-CONTAINING PROTEIN"/>
    <property type="match status" value="1"/>
</dbReference>
<organism evidence="6">
    <name type="scientific">Glycine max</name>
    <name type="common">Soybean</name>
    <name type="synonym">Glycine hispida</name>
    <dbReference type="NCBI Taxonomy" id="3847"/>
    <lineage>
        <taxon>Eukaryota</taxon>
        <taxon>Viridiplantae</taxon>
        <taxon>Streptophyta</taxon>
        <taxon>Embryophyta</taxon>
        <taxon>Tracheophyta</taxon>
        <taxon>Spermatophyta</taxon>
        <taxon>Magnoliopsida</taxon>
        <taxon>eudicotyledons</taxon>
        <taxon>Gunneridae</taxon>
        <taxon>Pentapetalae</taxon>
        <taxon>rosids</taxon>
        <taxon>fabids</taxon>
        <taxon>Fabales</taxon>
        <taxon>Fabaceae</taxon>
        <taxon>Papilionoideae</taxon>
        <taxon>50 kb inversion clade</taxon>
        <taxon>NPAAA clade</taxon>
        <taxon>indigoferoid/millettioid clade</taxon>
        <taxon>Phaseoleae</taxon>
        <taxon>Glycine</taxon>
        <taxon>Glycine subgen. Soja</taxon>
    </lineage>
</organism>
<dbReference type="InterPro" id="IPR000858">
    <property type="entry name" value="S_locus_glycoprot_dom"/>
</dbReference>
<evidence type="ECO:0000313" key="6">
    <source>
        <dbReference type="EMBL" id="KRH46713.1"/>
    </source>
</evidence>
<evidence type="ECO:0000259" key="4">
    <source>
        <dbReference type="Pfam" id="PF00954"/>
    </source>
</evidence>
<dbReference type="EMBL" id="CM000841">
    <property type="protein sequence ID" value="KRH46713.1"/>
    <property type="molecule type" value="Genomic_DNA"/>
</dbReference>
<dbReference type="SMR" id="A0A0R0J2N0"/>
<dbReference type="ExpressionAtlas" id="A0A0R0J2N0">
    <property type="expression patterns" value="baseline and differential"/>
</dbReference>
<dbReference type="EnsemblPlants" id="KRH46713">
    <property type="protein sequence ID" value="KRH46713"/>
    <property type="gene ID" value="GLYMA_08G352400"/>
</dbReference>
<evidence type="ECO:0000313" key="8">
    <source>
        <dbReference type="Proteomes" id="UP000008827"/>
    </source>
</evidence>
<keyword evidence="2" id="KW-1015">Disulfide bond</keyword>
<dbReference type="OrthoDB" id="1936886at2759"/>
<evidence type="ECO:0000256" key="3">
    <source>
        <dbReference type="ARBA" id="ARBA00023180"/>
    </source>
</evidence>
<evidence type="ECO:0000259" key="5">
    <source>
        <dbReference type="Pfam" id="PF01453"/>
    </source>
</evidence>
<reference evidence="6" key="3">
    <citation type="submission" date="2018-07" db="EMBL/GenBank/DDBJ databases">
        <title>WGS assembly of Glycine max.</title>
        <authorList>
            <person name="Schmutz J."/>
            <person name="Cannon S."/>
            <person name="Schlueter J."/>
            <person name="Ma J."/>
            <person name="Mitros T."/>
            <person name="Nelson W."/>
            <person name="Hyten D."/>
            <person name="Song Q."/>
            <person name="Thelen J."/>
            <person name="Cheng J."/>
            <person name="Xu D."/>
            <person name="Hellsten U."/>
            <person name="May G."/>
            <person name="Yu Y."/>
            <person name="Sakurai T."/>
            <person name="Umezawa T."/>
            <person name="Bhattacharyya M."/>
            <person name="Sandhu D."/>
            <person name="Valliyodan B."/>
            <person name="Lindquist E."/>
            <person name="Peto M."/>
            <person name="Grant D."/>
            <person name="Shu S."/>
            <person name="Goodstein D."/>
            <person name="Barry K."/>
            <person name="Futrell-Griggs M."/>
            <person name="Abernathy B."/>
            <person name="Du J."/>
            <person name="Tian Z."/>
            <person name="Zhu L."/>
            <person name="Gill N."/>
            <person name="Joshi T."/>
            <person name="Libault M."/>
            <person name="Sethuraman A."/>
            <person name="Zhang X."/>
            <person name="Shinozaki K."/>
            <person name="Nguyen H."/>
            <person name="Wing R."/>
            <person name="Cregan P."/>
            <person name="Specht J."/>
            <person name="Grimwood J."/>
            <person name="Rokhsar D."/>
            <person name="Stacey G."/>
            <person name="Shoemaker R."/>
            <person name="Jackson S."/>
        </authorList>
    </citation>
    <scope>NUCLEOTIDE SEQUENCE</scope>
    <source>
        <tissue evidence="6">Callus</tissue>
    </source>
</reference>
<name>A0A0R0J2N0_SOYBN</name>
<evidence type="ECO:0000256" key="2">
    <source>
        <dbReference type="ARBA" id="ARBA00023157"/>
    </source>
</evidence>
<dbReference type="GO" id="GO:0048544">
    <property type="term" value="P:recognition of pollen"/>
    <property type="evidence" value="ECO:0007669"/>
    <property type="project" value="InterPro"/>
</dbReference>
<dbReference type="Proteomes" id="UP000008827">
    <property type="component" value="Chromosome 8"/>
</dbReference>
<dbReference type="Pfam" id="PF01453">
    <property type="entry name" value="B_lectin"/>
    <property type="match status" value="1"/>
</dbReference>
<dbReference type="SUPFAM" id="SSF51110">
    <property type="entry name" value="alpha-D-mannose-specific plant lectins"/>
    <property type="match status" value="2"/>
</dbReference>
<protein>
    <recommendedName>
        <fullName evidence="9">Bulb-type lectin domain-containing protein</fullName>
    </recommendedName>
</protein>